<evidence type="ECO:0000256" key="1">
    <source>
        <dbReference type="SAM" id="Phobius"/>
    </source>
</evidence>
<dbReference type="InterPro" id="IPR007168">
    <property type="entry name" value="Phageshock_PspC_N"/>
</dbReference>
<protein>
    <submittedName>
        <fullName evidence="3">PspC domain-containing protein</fullName>
    </submittedName>
</protein>
<evidence type="ECO:0000313" key="3">
    <source>
        <dbReference type="EMBL" id="THG42155.1"/>
    </source>
</evidence>
<dbReference type="Proteomes" id="UP000308038">
    <property type="component" value="Unassembled WGS sequence"/>
</dbReference>
<dbReference type="Pfam" id="PF04024">
    <property type="entry name" value="PspC"/>
    <property type="match status" value="1"/>
</dbReference>
<comment type="caution">
    <text evidence="3">The sequence shown here is derived from an EMBL/GenBank/DDBJ whole genome shotgun (WGS) entry which is preliminary data.</text>
</comment>
<accession>A0ABY2QMK0</accession>
<proteinExistence type="predicted"/>
<keyword evidence="1" id="KW-0812">Transmembrane</keyword>
<name>A0ABY2QMK0_9SPHN</name>
<dbReference type="RefSeq" id="WP_136450496.1">
    <property type="nucleotide sequence ID" value="NZ_SSTI01000001.1"/>
</dbReference>
<evidence type="ECO:0000259" key="2">
    <source>
        <dbReference type="Pfam" id="PF04024"/>
    </source>
</evidence>
<dbReference type="EMBL" id="SSTI01000001">
    <property type="protein sequence ID" value="THG42155.1"/>
    <property type="molecule type" value="Genomic_DNA"/>
</dbReference>
<feature type="transmembrane region" description="Helical" evidence="1">
    <location>
        <begin position="34"/>
        <end position="60"/>
    </location>
</feature>
<organism evidence="3 4">
    <name type="scientific">Sphingomonas olei</name>
    <dbReference type="NCBI Taxonomy" id="1886787"/>
    <lineage>
        <taxon>Bacteria</taxon>
        <taxon>Pseudomonadati</taxon>
        <taxon>Pseudomonadota</taxon>
        <taxon>Alphaproteobacteria</taxon>
        <taxon>Sphingomonadales</taxon>
        <taxon>Sphingomonadaceae</taxon>
        <taxon>Sphingomonas</taxon>
    </lineage>
</organism>
<keyword evidence="4" id="KW-1185">Reference proteome</keyword>
<gene>
    <name evidence="3" type="ORF">E5988_01485</name>
</gene>
<keyword evidence="1" id="KW-1133">Transmembrane helix</keyword>
<evidence type="ECO:0000313" key="4">
    <source>
        <dbReference type="Proteomes" id="UP000308038"/>
    </source>
</evidence>
<keyword evidence="1" id="KW-0472">Membrane</keyword>
<sequence length="95" mass="10086">MTDVSSRAAPKDNLLGICNAVGEDFGFNPLWLRLALGASFVLQPVAIVTLYFVLGAGVLISRILVRPRSAVAPHVPVIAQDQAALEDEQLFAKAA</sequence>
<feature type="domain" description="Phage shock protein PspC N-terminal" evidence="2">
    <location>
        <begin position="13"/>
        <end position="54"/>
    </location>
</feature>
<reference evidence="3 4" key="1">
    <citation type="submission" date="2019-04" db="EMBL/GenBank/DDBJ databases">
        <title>Microbes associate with the intestines of laboratory mice.</title>
        <authorList>
            <person name="Navarre W."/>
            <person name="Wong E."/>
            <person name="Huang K.C."/>
            <person name="Tropini C."/>
            <person name="Ng K."/>
            <person name="Yu B."/>
        </authorList>
    </citation>
    <scope>NUCLEOTIDE SEQUENCE [LARGE SCALE GENOMIC DNA]</scope>
    <source>
        <strain evidence="3 4">NM83_B4-11</strain>
    </source>
</reference>